<evidence type="ECO:0000256" key="11">
    <source>
        <dbReference type="HAMAP-Rule" id="MF_01013"/>
    </source>
</evidence>
<dbReference type="InterPro" id="IPR050064">
    <property type="entry name" value="IGPS_HisA/HisF"/>
</dbReference>
<dbReference type="InterPro" id="IPR011060">
    <property type="entry name" value="RibuloseP-bd_barrel"/>
</dbReference>
<comment type="subcellular location">
    <subcellularLocation>
        <location evidence="1 11">Cytoplasm</location>
    </subcellularLocation>
</comment>
<dbReference type="GO" id="GO:0000107">
    <property type="term" value="F:imidazoleglycerol-phosphate synthase activity"/>
    <property type="evidence" value="ECO:0007669"/>
    <property type="project" value="UniProtKB-UniRule"/>
</dbReference>
<comment type="subunit">
    <text evidence="4 11">Heterodimer of HisH and HisF.</text>
</comment>
<dbReference type="Gene3D" id="3.20.20.70">
    <property type="entry name" value="Aldolase class I"/>
    <property type="match status" value="1"/>
</dbReference>
<dbReference type="Pfam" id="PF00977">
    <property type="entry name" value="His_biosynth"/>
    <property type="match status" value="1"/>
</dbReference>
<dbReference type="GO" id="GO:0000105">
    <property type="term" value="P:L-histidine biosynthetic process"/>
    <property type="evidence" value="ECO:0007669"/>
    <property type="project" value="UniProtKB-UniRule"/>
</dbReference>
<comment type="function">
    <text evidence="9 11">IGPS catalyzes the conversion of PRFAR and glutamine to IGP, AICAR and glutamate. The HisF subunit catalyzes the cyclization activity that produces IGP and AICAR from PRFAR using the ammonia provided by the HisH subunit.</text>
</comment>
<feature type="active site" evidence="11">
    <location>
        <position position="130"/>
    </location>
</feature>
<evidence type="ECO:0000256" key="3">
    <source>
        <dbReference type="ARBA" id="ARBA00009667"/>
    </source>
</evidence>
<dbReference type="NCBIfam" id="TIGR00735">
    <property type="entry name" value="hisF"/>
    <property type="match status" value="1"/>
</dbReference>
<evidence type="ECO:0000256" key="10">
    <source>
        <dbReference type="ARBA" id="ARBA00047838"/>
    </source>
</evidence>
<dbReference type="OrthoDB" id="9781903at2"/>
<feature type="active site" evidence="11">
    <location>
        <position position="11"/>
    </location>
</feature>
<dbReference type="InterPro" id="IPR013785">
    <property type="entry name" value="Aldolase_TIM"/>
</dbReference>
<dbReference type="EMBL" id="VTEI01000009">
    <property type="protein sequence ID" value="TYS15249.1"/>
    <property type="molecule type" value="Genomic_DNA"/>
</dbReference>
<accession>A0A5D4NMT8</accession>
<comment type="catalytic activity">
    <reaction evidence="10 11">
        <text>5-[(5-phospho-1-deoxy-D-ribulos-1-ylimino)methylamino]-1-(5-phospho-beta-D-ribosyl)imidazole-4-carboxamide + L-glutamine = D-erythro-1-(imidazol-4-yl)glycerol 3-phosphate + 5-amino-1-(5-phospho-beta-D-ribosyl)imidazole-4-carboxamide + L-glutamate + H(+)</text>
        <dbReference type="Rhea" id="RHEA:24793"/>
        <dbReference type="ChEBI" id="CHEBI:15378"/>
        <dbReference type="ChEBI" id="CHEBI:29985"/>
        <dbReference type="ChEBI" id="CHEBI:58278"/>
        <dbReference type="ChEBI" id="CHEBI:58359"/>
        <dbReference type="ChEBI" id="CHEBI:58475"/>
        <dbReference type="ChEBI" id="CHEBI:58525"/>
        <dbReference type="EC" id="4.3.2.10"/>
    </reaction>
</comment>
<evidence type="ECO:0000313" key="13">
    <source>
        <dbReference type="EMBL" id="TYS15249.1"/>
    </source>
</evidence>
<protein>
    <recommendedName>
        <fullName evidence="11">Imidazole glycerol phosphate synthase subunit HisF</fullName>
        <ecNumber evidence="11">4.3.2.10</ecNumber>
    </recommendedName>
    <alternativeName>
        <fullName evidence="11">IGP synthase cyclase subunit</fullName>
    </alternativeName>
    <alternativeName>
        <fullName evidence="11">IGP synthase subunit HisF</fullName>
    </alternativeName>
    <alternativeName>
        <fullName evidence="11">ImGP synthase subunit HisF</fullName>
        <shortName evidence="11">IGPS subunit HisF</shortName>
    </alternativeName>
</protein>
<comment type="caution">
    <text evidence="13">The sequence shown here is derived from an EMBL/GenBank/DDBJ whole genome shotgun (WGS) entry which is preliminary data.</text>
</comment>
<dbReference type="AlphaFoldDB" id="A0A5D4NMT8"/>
<name>A0A5D4NMT8_9BACI</name>
<dbReference type="UniPathway" id="UPA00031">
    <property type="reaction ID" value="UER00010"/>
</dbReference>
<comment type="similarity">
    <text evidence="3 11 12">Belongs to the HisA/HisF family.</text>
</comment>
<keyword evidence="8 11" id="KW-0456">Lyase</keyword>
<dbReference type="InterPro" id="IPR006062">
    <property type="entry name" value="His_biosynth"/>
</dbReference>
<dbReference type="PANTHER" id="PTHR21235">
    <property type="entry name" value="IMIDAZOLE GLYCEROL PHOSPHATE SYNTHASE SUBUNIT HISF/H IGP SYNTHASE SUBUNIT HISF/H"/>
    <property type="match status" value="1"/>
</dbReference>
<dbReference type="SUPFAM" id="SSF51366">
    <property type="entry name" value="Ribulose-phoshate binding barrel"/>
    <property type="match status" value="1"/>
</dbReference>
<reference evidence="13 14" key="1">
    <citation type="submission" date="2019-08" db="EMBL/GenBank/DDBJ databases">
        <title>Bacillus genomes from the desert of Cuatro Cienegas, Coahuila.</title>
        <authorList>
            <person name="Olmedo-Alvarez G."/>
        </authorList>
    </citation>
    <scope>NUCLEOTIDE SEQUENCE [LARGE SCALE GENOMIC DNA]</scope>
    <source>
        <strain evidence="13 14">CH34_1T</strain>
    </source>
</reference>
<dbReference type="PANTHER" id="PTHR21235:SF2">
    <property type="entry name" value="IMIDAZOLE GLYCEROL PHOSPHATE SYNTHASE HISHF"/>
    <property type="match status" value="1"/>
</dbReference>
<dbReference type="FunFam" id="3.20.20.70:FF:000006">
    <property type="entry name" value="Imidazole glycerol phosphate synthase subunit HisF"/>
    <property type="match status" value="1"/>
</dbReference>
<keyword evidence="6 11" id="KW-0028">Amino-acid biosynthesis</keyword>
<dbReference type="STRING" id="218284.AM506_11135"/>
<dbReference type="GO" id="GO:0016829">
    <property type="term" value="F:lyase activity"/>
    <property type="evidence" value="ECO:0007669"/>
    <property type="project" value="UniProtKB-KW"/>
</dbReference>
<evidence type="ECO:0000313" key="14">
    <source>
        <dbReference type="Proteomes" id="UP000322267"/>
    </source>
</evidence>
<keyword evidence="5 11" id="KW-0963">Cytoplasm</keyword>
<evidence type="ECO:0000256" key="5">
    <source>
        <dbReference type="ARBA" id="ARBA00022490"/>
    </source>
</evidence>
<keyword evidence="7 11" id="KW-0368">Histidine biosynthesis</keyword>
<comment type="pathway">
    <text evidence="2 11">Amino-acid biosynthesis; L-histidine biosynthesis; L-histidine from 5-phospho-alpha-D-ribose 1-diphosphate: step 5/9.</text>
</comment>
<proteinExistence type="inferred from homology"/>
<dbReference type="CDD" id="cd04731">
    <property type="entry name" value="HisF"/>
    <property type="match status" value="1"/>
</dbReference>
<dbReference type="GO" id="GO:0005737">
    <property type="term" value="C:cytoplasm"/>
    <property type="evidence" value="ECO:0007669"/>
    <property type="project" value="UniProtKB-SubCell"/>
</dbReference>
<sequence length="252" mass="27050">MLTKRIIPCLDVKEGRVVKGVSFVELRDAGDPVQLAKFYDEQGADELVFLDISASHEGRKTMIDVVKEVASELAIPFTVGGGINSVEDMKNILRSGADKVSLNTAAVLRPELISEGAAYFGSQCIVVAIDAKYDEESDTWKVFTHGGRKVTEKDAVSWAKEAEKLGAGEILLTSMDSDGVKNGFNLPLTKAVSEAVSIPVIASGGAGNAEHFEDIFKNGKADAALAASIFHYKETSVGQVKEFLRGKEVVVR</sequence>
<evidence type="ECO:0000256" key="1">
    <source>
        <dbReference type="ARBA" id="ARBA00004496"/>
    </source>
</evidence>
<dbReference type="EC" id="4.3.2.10" evidence="11"/>
<dbReference type="InterPro" id="IPR004651">
    <property type="entry name" value="HisF"/>
</dbReference>
<evidence type="ECO:0000256" key="4">
    <source>
        <dbReference type="ARBA" id="ARBA00011152"/>
    </source>
</evidence>
<evidence type="ECO:0000256" key="8">
    <source>
        <dbReference type="ARBA" id="ARBA00023239"/>
    </source>
</evidence>
<organism evidence="13 14">
    <name type="scientific">Rossellomorea vietnamensis</name>
    <dbReference type="NCBI Taxonomy" id="218284"/>
    <lineage>
        <taxon>Bacteria</taxon>
        <taxon>Bacillati</taxon>
        <taxon>Bacillota</taxon>
        <taxon>Bacilli</taxon>
        <taxon>Bacillales</taxon>
        <taxon>Bacillaceae</taxon>
        <taxon>Rossellomorea</taxon>
    </lineage>
</organism>
<evidence type="ECO:0000256" key="2">
    <source>
        <dbReference type="ARBA" id="ARBA00005091"/>
    </source>
</evidence>
<gene>
    <name evidence="11 13" type="primary">hisF</name>
    <name evidence="13" type="ORF">FZC78_16480</name>
</gene>
<evidence type="ECO:0000256" key="12">
    <source>
        <dbReference type="RuleBase" id="RU003657"/>
    </source>
</evidence>
<evidence type="ECO:0000256" key="7">
    <source>
        <dbReference type="ARBA" id="ARBA00023102"/>
    </source>
</evidence>
<evidence type="ECO:0000256" key="6">
    <source>
        <dbReference type="ARBA" id="ARBA00022605"/>
    </source>
</evidence>
<evidence type="ECO:0000256" key="9">
    <source>
        <dbReference type="ARBA" id="ARBA00025475"/>
    </source>
</evidence>
<dbReference type="RefSeq" id="WP_148941219.1">
    <property type="nucleotide sequence ID" value="NZ_JBNIKK010000026.1"/>
</dbReference>
<dbReference type="HAMAP" id="MF_01013">
    <property type="entry name" value="HisF"/>
    <property type="match status" value="1"/>
</dbReference>
<dbReference type="Proteomes" id="UP000322267">
    <property type="component" value="Unassembled WGS sequence"/>
</dbReference>